<dbReference type="InterPro" id="IPR019888">
    <property type="entry name" value="Tscrpt_reg_AsnC-like"/>
</dbReference>
<gene>
    <name evidence="5" type="ORF">KXJ70_15645</name>
</gene>
<reference evidence="5" key="1">
    <citation type="submission" date="2021-07" db="EMBL/GenBank/DDBJ databases">
        <title>Zhongshania sp. CAU 1632 isolated from seawater.</title>
        <authorList>
            <person name="Kim W."/>
        </authorList>
    </citation>
    <scope>NUCLEOTIDE SEQUENCE</scope>
    <source>
        <strain evidence="5">CAU 1632</strain>
    </source>
</reference>
<evidence type="ECO:0000256" key="1">
    <source>
        <dbReference type="ARBA" id="ARBA00023015"/>
    </source>
</evidence>
<dbReference type="EMBL" id="JAHWDQ010000004">
    <property type="protein sequence ID" value="MBW2942229.1"/>
    <property type="molecule type" value="Genomic_DNA"/>
</dbReference>
<evidence type="ECO:0000313" key="6">
    <source>
        <dbReference type="Proteomes" id="UP001166291"/>
    </source>
</evidence>
<dbReference type="PANTHER" id="PTHR30154:SF34">
    <property type="entry name" value="TRANSCRIPTIONAL REGULATOR AZLB"/>
    <property type="match status" value="1"/>
</dbReference>
<dbReference type="CDD" id="cd00090">
    <property type="entry name" value="HTH_ARSR"/>
    <property type="match status" value="1"/>
</dbReference>
<keyword evidence="2" id="KW-0238">DNA-binding</keyword>
<dbReference type="Proteomes" id="UP001166291">
    <property type="component" value="Unassembled WGS sequence"/>
</dbReference>
<dbReference type="PANTHER" id="PTHR30154">
    <property type="entry name" value="LEUCINE-RESPONSIVE REGULATORY PROTEIN"/>
    <property type="match status" value="1"/>
</dbReference>
<comment type="caution">
    <text evidence="5">The sequence shown here is derived from an EMBL/GenBank/DDBJ whole genome shotgun (WGS) entry which is preliminary data.</text>
</comment>
<organism evidence="5 6">
    <name type="scientific">Zhongshania aquimaris</name>
    <dbReference type="NCBI Taxonomy" id="2857107"/>
    <lineage>
        <taxon>Bacteria</taxon>
        <taxon>Pseudomonadati</taxon>
        <taxon>Pseudomonadota</taxon>
        <taxon>Gammaproteobacteria</taxon>
        <taxon>Cellvibrionales</taxon>
        <taxon>Spongiibacteraceae</taxon>
        <taxon>Zhongshania</taxon>
    </lineage>
</organism>
<protein>
    <submittedName>
        <fullName evidence="5">Lrp/AsnC family transcriptional regulator</fullName>
    </submittedName>
</protein>
<dbReference type="SMART" id="SM00344">
    <property type="entry name" value="HTH_ASNC"/>
    <property type="match status" value="1"/>
</dbReference>
<dbReference type="RefSeq" id="WP_219044465.1">
    <property type="nucleotide sequence ID" value="NZ_JAHWDQ010000004.1"/>
</dbReference>
<sequence>MNSQNLDNIDLRILEALQEDATLSNIELAERVCLSPTPCARRVRILEEGGYFRGRVSLLNPEKINLPVSVFIQVNLSHQVKNELEGFEGQISEWPEVMECYLITGDFDYLLRVVVSDLNSYQRFLEDKLTRVKGIDNIKSSFSLKAVQYRTALPLDHLKSES</sequence>
<evidence type="ECO:0000256" key="2">
    <source>
        <dbReference type="ARBA" id="ARBA00023125"/>
    </source>
</evidence>
<name>A0ABS6VV65_9GAMM</name>
<keyword evidence="6" id="KW-1185">Reference proteome</keyword>
<dbReference type="InterPro" id="IPR000485">
    <property type="entry name" value="AsnC-type_HTH_dom"/>
</dbReference>
<evidence type="ECO:0000313" key="5">
    <source>
        <dbReference type="EMBL" id="MBW2942229.1"/>
    </source>
</evidence>
<evidence type="ECO:0000256" key="3">
    <source>
        <dbReference type="ARBA" id="ARBA00023163"/>
    </source>
</evidence>
<feature type="domain" description="HTH asnC-type" evidence="4">
    <location>
        <begin position="6"/>
        <end position="67"/>
    </location>
</feature>
<proteinExistence type="predicted"/>
<accession>A0ABS6VV65</accession>
<keyword evidence="1" id="KW-0805">Transcription regulation</keyword>
<dbReference type="InterPro" id="IPR019887">
    <property type="entry name" value="Tscrpt_reg_AsnC/Lrp_C"/>
</dbReference>
<dbReference type="PROSITE" id="PS50956">
    <property type="entry name" value="HTH_ASNC_2"/>
    <property type="match status" value="1"/>
</dbReference>
<dbReference type="Pfam" id="PF13412">
    <property type="entry name" value="HTH_24"/>
    <property type="match status" value="1"/>
</dbReference>
<dbReference type="InterPro" id="IPR011991">
    <property type="entry name" value="ArsR-like_HTH"/>
</dbReference>
<keyword evidence="3" id="KW-0804">Transcription</keyword>
<evidence type="ECO:0000259" key="4">
    <source>
        <dbReference type="PROSITE" id="PS50956"/>
    </source>
</evidence>
<dbReference type="Pfam" id="PF01037">
    <property type="entry name" value="AsnC_trans_reg"/>
    <property type="match status" value="1"/>
</dbReference>